<keyword evidence="4" id="KW-1185">Reference proteome</keyword>
<dbReference type="Pfam" id="PF01738">
    <property type="entry name" value="DLH"/>
    <property type="match status" value="2"/>
</dbReference>
<dbReference type="InterPro" id="IPR051049">
    <property type="entry name" value="Dienelactone_hydrolase-like"/>
</dbReference>
<dbReference type="Gene3D" id="3.40.50.1820">
    <property type="entry name" value="alpha/beta hydrolase"/>
    <property type="match status" value="1"/>
</dbReference>
<dbReference type="AlphaFoldDB" id="A0A3L7AQ27"/>
<evidence type="ECO:0000256" key="1">
    <source>
        <dbReference type="SAM" id="MobiDB-lite"/>
    </source>
</evidence>
<accession>A0A3L7AQ27</accession>
<gene>
    <name evidence="3" type="ORF">D9R14_01510</name>
</gene>
<dbReference type="SUPFAM" id="SSF53474">
    <property type="entry name" value="alpha/beta-Hydrolases"/>
    <property type="match status" value="1"/>
</dbReference>
<dbReference type="GO" id="GO:0016787">
    <property type="term" value="F:hydrolase activity"/>
    <property type="evidence" value="ECO:0007669"/>
    <property type="project" value="UniProtKB-KW"/>
</dbReference>
<keyword evidence="3" id="KW-0378">Hydrolase</keyword>
<dbReference type="RefSeq" id="WP_121621515.1">
    <property type="nucleotide sequence ID" value="NZ_JACIIW010000004.1"/>
</dbReference>
<dbReference type="PANTHER" id="PTHR46623">
    <property type="entry name" value="CARBOXYMETHYLENEBUTENOLIDASE-RELATED"/>
    <property type="match status" value="1"/>
</dbReference>
<evidence type="ECO:0000313" key="4">
    <source>
        <dbReference type="Proteomes" id="UP000269692"/>
    </source>
</evidence>
<protein>
    <submittedName>
        <fullName evidence="3">Dienelactone hydrolase family protein</fullName>
    </submittedName>
</protein>
<proteinExistence type="predicted"/>
<sequence>MIELTASDAQTFAAYRADPPEAPKGAVVILPEALASGDGVRRIADGFAAEGYVAVAPALAPDADTAWSLAAVQATVDAVKDVGKVAVVGYDRGGYLAFLAANEVQGIACAIGYYGEGVSGTQRGKCKVPTLMHFGEADQLIPVEEVTQFRFVRPDVSAFTYPGAAHGFAAEGAAGYDADSAGKAQARTLNWIAQYVQGAPPASMKNAGAYALAKTDKKGKKKDADKKDDMGPPMD</sequence>
<feature type="region of interest" description="Disordered" evidence="1">
    <location>
        <begin position="213"/>
        <end position="235"/>
    </location>
</feature>
<dbReference type="OrthoDB" id="9771666at2"/>
<dbReference type="Proteomes" id="UP000269692">
    <property type="component" value="Unassembled WGS sequence"/>
</dbReference>
<evidence type="ECO:0000259" key="2">
    <source>
        <dbReference type="Pfam" id="PF01738"/>
    </source>
</evidence>
<reference evidence="3 4" key="1">
    <citation type="submission" date="2018-10" db="EMBL/GenBank/DDBJ databases">
        <title>Xanthobacter tagetidis genome sequencing and assembly.</title>
        <authorList>
            <person name="Maclea K.S."/>
            <person name="Goen A.E."/>
            <person name="Fatima S.A."/>
        </authorList>
    </citation>
    <scope>NUCLEOTIDE SEQUENCE [LARGE SCALE GENOMIC DNA]</scope>
    <source>
        <strain evidence="3 4">ATCC 700314</strain>
    </source>
</reference>
<comment type="caution">
    <text evidence="3">The sequence shown here is derived from an EMBL/GenBank/DDBJ whole genome shotgun (WGS) entry which is preliminary data.</text>
</comment>
<dbReference type="PANTHER" id="PTHR46623:SF6">
    <property type="entry name" value="ALPHA_BETA-HYDROLASES SUPERFAMILY PROTEIN"/>
    <property type="match status" value="1"/>
</dbReference>
<organism evidence="3 4">
    <name type="scientific">Xanthobacter tagetidis</name>
    <dbReference type="NCBI Taxonomy" id="60216"/>
    <lineage>
        <taxon>Bacteria</taxon>
        <taxon>Pseudomonadati</taxon>
        <taxon>Pseudomonadota</taxon>
        <taxon>Alphaproteobacteria</taxon>
        <taxon>Hyphomicrobiales</taxon>
        <taxon>Xanthobacteraceae</taxon>
        <taxon>Xanthobacter</taxon>
    </lineage>
</organism>
<feature type="domain" description="Dienelactone hydrolase" evidence="2">
    <location>
        <begin position="78"/>
        <end position="195"/>
    </location>
</feature>
<feature type="domain" description="Dienelactone hydrolase" evidence="2">
    <location>
        <begin position="12"/>
        <end position="59"/>
    </location>
</feature>
<evidence type="ECO:0000313" key="3">
    <source>
        <dbReference type="EMBL" id="RLP81700.1"/>
    </source>
</evidence>
<dbReference type="EMBL" id="RCTF01000001">
    <property type="protein sequence ID" value="RLP81700.1"/>
    <property type="molecule type" value="Genomic_DNA"/>
</dbReference>
<feature type="compositionally biased region" description="Basic and acidic residues" evidence="1">
    <location>
        <begin position="222"/>
        <end position="235"/>
    </location>
</feature>
<dbReference type="InterPro" id="IPR029058">
    <property type="entry name" value="AB_hydrolase_fold"/>
</dbReference>
<name>A0A3L7AQ27_9HYPH</name>
<dbReference type="InterPro" id="IPR002925">
    <property type="entry name" value="Dienelactn_hydro"/>
</dbReference>